<dbReference type="SUPFAM" id="SSF69318">
    <property type="entry name" value="Integrin alpha N-terminal domain"/>
    <property type="match status" value="1"/>
</dbReference>
<dbReference type="RefSeq" id="WP_331216884.1">
    <property type="nucleotide sequence ID" value="NZ_JAZGQK010000023.1"/>
</dbReference>
<proteinExistence type="predicted"/>
<dbReference type="Gene3D" id="2.130.10.130">
    <property type="entry name" value="Integrin alpha, N-terminal"/>
    <property type="match status" value="1"/>
</dbReference>
<dbReference type="PANTHER" id="PTHR46580:SF4">
    <property type="entry name" value="ATP_GTP-BINDING PROTEIN"/>
    <property type="match status" value="1"/>
</dbReference>
<dbReference type="InterPro" id="IPR013517">
    <property type="entry name" value="FG-GAP"/>
</dbReference>
<sequence>MTQTARGRRILRLVAGALAVATAAVSLTVVDAATAPPAIADSSIGGQITRSEVLDRARNWYARRENSDLTYSMELKTWDGTRSRQYRRDCSGFVDMAWHLGSDPNTQGLMSSTYTYAISRGELKPGDLLNDVTDSESGYPYHAILFGGWENTAKTRFWYYSFGGTPIDKVTGASFGDSRLSGHPTSEYQARRYQKIIDDPVPVPDVFGVSGDFSGDGKDDIVTRSGSGELWLYKGTGNATTDAVVTLPRVRIGIDWEHMTAIVAGDFTNDNKADIIARDSDGEMWLYRGTGNATTDAVVTLPRIRIGTGWQSLNAISAGDLTNDGKADLIGRDNDGQLWLYPGTGNATTDTVVKPRLRIGIDWQFMNIIT</sequence>
<reference evidence="3 4" key="1">
    <citation type="submission" date="2024-01" db="EMBL/GenBank/DDBJ databases">
        <title>Genome insights into Plantactinospora sonchi sp. nov.</title>
        <authorList>
            <person name="Wang L."/>
        </authorList>
    </citation>
    <scope>NUCLEOTIDE SEQUENCE [LARGE SCALE GENOMIC DNA]</scope>
    <source>
        <strain evidence="3 4">NEAU-QY2</strain>
    </source>
</reference>
<dbReference type="InterPro" id="IPR028994">
    <property type="entry name" value="Integrin_alpha_N"/>
</dbReference>
<organism evidence="3 4">
    <name type="scientific">Plantactinospora sonchi</name>
    <dbReference type="NCBI Taxonomy" id="1544735"/>
    <lineage>
        <taxon>Bacteria</taxon>
        <taxon>Bacillati</taxon>
        <taxon>Actinomycetota</taxon>
        <taxon>Actinomycetes</taxon>
        <taxon>Micromonosporales</taxon>
        <taxon>Micromonosporaceae</taxon>
        <taxon>Plantactinospora</taxon>
    </lineage>
</organism>
<keyword evidence="1 2" id="KW-0732">Signal</keyword>
<protein>
    <submittedName>
        <fullName evidence="3">VCBS repeat-containing protein</fullName>
    </submittedName>
</protein>
<gene>
    <name evidence="3" type="ORF">V1633_25240</name>
</gene>
<dbReference type="Gene3D" id="3.90.1720.10">
    <property type="entry name" value="endopeptidase domain like (from Nostoc punctiforme)"/>
    <property type="match status" value="1"/>
</dbReference>
<evidence type="ECO:0000256" key="1">
    <source>
        <dbReference type="ARBA" id="ARBA00022729"/>
    </source>
</evidence>
<evidence type="ECO:0000313" key="3">
    <source>
        <dbReference type="EMBL" id="MEE6261796.1"/>
    </source>
</evidence>
<keyword evidence="4" id="KW-1185">Reference proteome</keyword>
<dbReference type="Pfam" id="PF13517">
    <property type="entry name" value="FG-GAP_3"/>
    <property type="match status" value="1"/>
</dbReference>
<name>A0ABU7RZ69_9ACTN</name>
<evidence type="ECO:0000256" key="2">
    <source>
        <dbReference type="SAM" id="SignalP"/>
    </source>
</evidence>
<feature type="signal peptide" evidence="2">
    <location>
        <begin position="1"/>
        <end position="32"/>
    </location>
</feature>
<feature type="chain" id="PRO_5047181286" evidence="2">
    <location>
        <begin position="33"/>
        <end position="370"/>
    </location>
</feature>
<dbReference type="EMBL" id="JAZGQK010000023">
    <property type="protein sequence ID" value="MEE6261796.1"/>
    <property type="molecule type" value="Genomic_DNA"/>
</dbReference>
<evidence type="ECO:0000313" key="4">
    <source>
        <dbReference type="Proteomes" id="UP001332243"/>
    </source>
</evidence>
<dbReference type="Proteomes" id="UP001332243">
    <property type="component" value="Unassembled WGS sequence"/>
</dbReference>
<accession>A0ABU7RZ69</accession>
<dbReference type="PANTHER" id="PTHR46580">
    <property type="entry name" value="SENSOR KINASE-RELATED"/>
    <property type="match status" value="1"/>
</dbReference>
<comment type="caution">
    <text evidence="3">The sequence shown here is derived from an EMBL/GenBank/DDBJ whole genome shotgun (WGS) entry which is preliminary data.</text>
</comment>